<sequence length="58" mass="6663">MNIILLSFMEAIIVSILGLIIFIGVLCMPRKGIVIHKEFRVDSEGFCLRIERQKEKNS</sequence>
<feature type="transmembrane region" description="Helical" evidence="1">
    <location>
        <begin position="6"/>
        <end position="27"/>
    </location>
</feature>
<organism evidence="2 3">
    <name type="scientific">Clostridium saccharobutylicum DSM 13864</name>
    <dbReference type="NCBI Taxonomy" id="1345695"/>
    <lineage>
        <taxon>Bacteria</taxon>
        <taxon>Bacillati</taxon>
        <taxon>Bacillota</taxon>
        <taxon>Clostridia</taxon>
        <taxon>Eubacteriales</taxon>
        <taxon>Clostridiaceae</taxon>
        <taxon>Clostridium</taxon>
    </lineage>
</organism>
<reference evidence="2 3" key="1">
    <citation type="journal article" date="2013" name="Genome Announc.">
        <title>Complete Genome Sequence of the Solvent Producer Clostridium saccharobutylicum NCP262 (DSM 13864).</title>
        <authorList>
            <person name="Poehlein A."/>
            <person name="Hartwich K."/>
            <person name="Krabben P."/>
            <person name="Ehrenreich A."/>
            <person name="Liebl W."/>
            <person name="Durre P."/>
            <person name="Gottschalk G."/>
            <person name="Daniel R."/>
        </authorList>
    </citation>
    <scope>NUCLEOTIDE SEQUENCE [LARGE SCALE GENOMIC DNA]</scope>
    <source>
        <strain evidence="2">DSM 13864</strain>
    </source>
</reference>
<dbReference type="Proteomes" id="UP000017118">
    <property type="component" value="Chromosome"/>
</dbReference>
<dbReference type="PATRIC" id="fig|1345695.10.peg.1643"/>
<gene>
    <name evidence="2" type="ORF">CLSA_c28200</name>
</gene>
<dbReference type="RefSeq" id="WP_022746935.1">
    <property type="nucleotide sequence ID" value="NC_022571.1"/>
</dbReference>
<dbReference type="KEGG" id="csb:CLSA_c28200"/>
<dbReference type="HOGENOM" id="CLU_2971430_0_0_9"/>
<keyword evidence="1" id="KW-1133">Transmembrane helix</keyword>
<keyword evidence="1" id="KW-0472">Membrane</keyword>
<dbReference type="eggNOG" id="ENOG5032MXM">
    <property type="taxonomic scope" value="Bacteria"/>
</dbReference>
<name>U5MSK1_CLOSA</name>
<keyword evidence="1" id="KW-0812">Transmembrane</keyword>
<proteinExistence type="predicted"/>
<dbReference type="GeneID" id="55476997"/>
<accession>U5MSK1</accession>
<dbReference type="OrthoDB" id="9984500at2"/>
<evidence type="ECO:0000256" key="1">
    <source>
        <dbReference type="SAM" id="Phobius"/>
    </source>
</evidence>
<keyword evidence="3" id="KW-1185">Reference proteome</keyword>
<evidence type="ECO:0000313" key="2">
    <source>
        <dbReference type="EMBL" id="AGX43789.1"/>
    </source>
</evidence>
<evidence type="ECO:0000313" key="3">
    <source>
        <dbReference type="Proteomes" id="UP000017118"/>
    </source>
</evidence>
<dbReference type="AlphaFoldDB" id="U5MSK1"/>
<dbReference type="EMBL" id="CP006721">
    <property type="protein sequence ID" value="AGX43789.1"/>
    <property type="molecule type" value="Genomic_DNA"/>
</dbReference>
<protein>
    <submittedName>
        <fullName evidence="2">Uncharacterized protein</fullName>
    </submittedName>
</protein>